<dbReference type="FunCoup" id="P91540">
    <property type="interactions" value="811"/>
</dbReference>
<dbReference type="PeptideAtlas" id="P91540"/>
<gene>
    <name evidence="2 4" type="primary">fbxb-16</name>
    <name evidence="2" type="ORF">CELE_ZC204.10</name>
    <name evidence="4" type="ORF">ZC204.10</name>
</gene>
<dbReference type="InterPro" id="IPR001810">
    <property type="entry name" value="F-box_dom"/>
</dbReference>
<dbReference type="AlphaFoldDB" id="P91540"/>
<feature type="domain" description="F-box" evidence="1">
    <location>
        <begin position="5"/>
        <end position="54"/>
    </location>
</feature>
<dbReference type="CTD" id="191114"/>
<dbReference type="Pfam" id="PF00646">
    <property type="entry name" value="F-box"/>
    <property type="match status" value="1"/>
</dbReference>
<reference evidence="2 3" key="1">
    <citation type="journal article" date="1998" name="Science">
        <title>Genome sequence of the nematode C. elegans: a platform for investigating biology.</title>
        <authorList>
            <consortium name="The C. elegans sequencing consortium"/>
            <person name="Sulson J.E."/>
            <person name="Waterston R."/>
        </authorList>
    </citation>
    <scope>NUCLEOTIDE SEQUENCE [LARGE SCALE GENOMIC DNA]</scope>
    <source>
        <strain evidence="2 3">Bristol N2</strain>
    </source>
</reference>
<dbReference type="WormBase" id="ZC204.10">
    <property type="protein sequence ID" value="CE15102"/>
    <property type="gene ID" value="WBGene00022560"/>
    <property type="gene designation" value="fbxb-16"/>
</dbReference>
<dbReference type="Pfam" id="PF07735">
    <property type="entry name" value="FBA_2"/>
    <property type="match status" value="1"/>
</dbReference>
<dbReference type="InterPro" id="IPR012885">
    <property type="entry name" value="F-box_Sdz-33"/>
</dbReference>
<dbReference type="PIR" id="T25955">
    <property type="entry name" value="T25955"/>
</dbReference>
<dbReference type="PaxDb" id="6239-ZC204.10"/>
<evidence type="ECO:0000313" key="4">
    <source>
        <dbReference type="WormBase" id="ZC204.10"/>
    </source>
</evidence>
<dbReference type="EMBL" id="BX284602">
    <property type="protein sequence ID" value="CCD63691.1"/>
    <property type="molecule type" value="Genomic_DNA"/>
</dbReference>
<dbReference type="PhylomeDB" id="P91540"/>
<dbReference type="InterPro" id="IPR053222">
    <property type="entry name" value="Zygotic_Embryogenesis-Asso"/>
</dbReference>
<dbReference type="UCSC" id="ZC204.10">
    <property type="organism name" value="c. elegans"/>
</dbReference>
<dbReference type="AGR" id="WB:WBGene00022560"/>
<proteinExistence type="predicted"/>
<dbReference type="Bgee" id="WBGene00022560">
    <property type="expression patterns" value="Expressed in embryo and 3 other cell types or tissues"/>
</dbReference>
<dbReference type="PANTHER" id="PTHR22899:SF0">
    <property type="entry name" value="F-BOX ASSOCIATED DOMAIN-CONTAINING PROTEIN-RELATED"/>
    <property type="match status" value="1"/>
</dbReference>
<dbReference type="PROSITE" id="PS50181">
    <property type="entry name" value="FBOX"/>
    <property type="match status" value="1"/>
</dbReference>
<keyword evidence="3" id="KW-1185">Reference proteome</keyword>
<dbReference type="OMA" id="DHIAHIF"/>
<dbReference type="STRING" id="6239.ZC204.10.1"/>
<organism evidence="2 3">
    <name type="scientific">Caenorhabditis elegans</name>
    <dbReference type="NCBI Taxonomy" id="6239"/>
    <lineage>
        <taxon>Eukaryota</taxon>
        <taxon>Metazoa</taxon>
        <taxon>Ecdysozoa</taxon>
        <taxon>Nematoda</taxon>
        <taxon>Chromadorea</taxon>
        <taxon>Rhabditida</taxon>
        <taxon>Rhabditina</taxon>
        <taxon>Rhabditomorpha</taxon>
        <taxon>Rhabditoidea</taxon>
        <taxon>Rhabditidae</taxon>
        <taxon>Peloderinae</taxon>
        <taxon>Caenorhabditis</taxon>
    </lineage>
</organism>
<dbReference type="PANTHER" id="PTHR22899">
    <property type="entry name" value="CYCLIN-RELATED F-BOX FAMILY"/>
    <property type="match status" value="1"/>
</dbReference>
<accession>P91540</accession>
<dbReference type="HOGENOM" id="CLU_028840_1_4_1"/>
<protein>
    <submittedName>
        <fullName evidence="2">F-box domain-containing protein</fullName>
    </submittedName>
</protein>
<evidence type="ECO:0000313" key="3">
    <source>
        <dbReference type="Proteomes" id="UP000001940"/>
    </source>
</evidence>
<dbReference type="InParanoid" id="P91540"/>
<evidence type="ECO:0000259" key="1">
    <source>
        <dbReference type="PROSITE" id="PS50181"/>
    </source>
</evidence>
<dbReference type="SMR" id="P91540"/>
<sequence>MAAVPFPILRLPSSALRKCLKRMSVAQLISISFLSKKTKEIIRMLEKEDINQTITITQSVSLSLSLKWLKIRDFVSKPDQILQAAKICEHSVNSDPEEFYVPGCTVKQFIDHIAHIFFQNEGMLIQIVNLQSDYLKDVEEYTKNVNIKNVHIDSTEMEDVPLLNFFSSVELLSVSEIRVSDFIIIQNVRSLELHVVNLDYILSSNSSDILLYCFLSNKDLNLLMKQWIKGSMPRLRFF</sequence>
<name>P91540_CAEEL</name>
<dbReference type="GeneID" id="191114"/>
<evidence type="ECO:0000313" key="2">
    <source>
        <dbReference type="EMBL" id="CCD63691.1"/>
    </source>
</evidence>
<dbReference type="Proteomes" id="UP000001940">
    <property type="component" value="Chromosome II"/>
</dbReference>
<dbReference type="RefSeq" id="NP_494025.1">
    <property type="nucleotide sequence ID" value="NM_061624.2"/>
</dbReference>
<dbReference type="KEGG" id="cel:CELE_ZC204.10"/>